<evidence type="ECO:0000256" key="2">
    <source>
        <dbReference type="ARBA" id="ARBA00007935"/>
    </source>
</evidence>
<dbReference type="Gene3D" id="1.10.3470.10">
    <property type="entry name" value="ABC transporter involved in vitamin B12 uptake, BtuC"/>
    <property type="match status" value="1"/>
</dbReference>
<feature type="transmembrane region" description="Helical" evidence="8">
    <location>
        <begin position="120"/>
        <end position="138"/>
    </location>
</feature>
<dbReference type="SUPFAM" id="SSF81345">
    <property type="entry name" value="ABC transporter involved in vitamin B12 uptake, BtuC"/>
    <property type="match status" value="1"/>
</dbReference>
<feature type="transmembrane region" description="Helical" evidence="8">
    <location>
        <begin position="34"/>
        <end position="53"/>
    </location>
</feature>
<dbReference type="InterPro" id="IPR000522">
    <property type="entry name" value="ABC_transptr_permease_BtuC"/>
</dbReference>
<name>A0A0T5XCL4_9BACT</name>
<evidence type="ECO:0000313" key="10">
    <source>
        <dbReference type="Proteomes" id="UP000005273"/>
    </source>
</evidence>
<feature type="transmembrane region" description="Helical" evidence="8">
    <location>
        <begin position="150"/>
        <end position="170"/>
    </location>
</feature>
<keyword evidence="3" id="KW-0813">Transport</keyword>
<dbReference type="PANTHER" id="PTHR30472:SF25">
    <property type="entry name" value="ABC TRANSPORTER PERMEASE PROTEIN MJ0876-RELATED"/>
    <property type="match status" value="1"/>
</dbReference>
<organism evidence="9 10">
    <name type="scientific">Acetomicrobium hydrogeniformans ATCC BAA-1850</name>
    <dbReference type="NCBI Taxonomy" id="592015"/>
    <lineage>
        <taxon>Bacteria</taxon>
        <taxon>Thermotogati</taxon>
        <taxon>Synergistota</taxon>
        <taxon>Synergistia</taxon>
        <taxon>Synergistales</taxon>
        <taxon>Acetomicrobiaceae</taxon>
        <taxon>Acetomicrobium</taxon>
    </lineage>
</organism>
<feature type="transmembrane region" description="Helical" evidence="8">
    <location>
        <begin position="182"/>
        <end position="205"/>
    </location>
</feature>
<dbReference type="GO" id="GO:0033214">
    <property type="term" value="P:siderophore-iron import into cell"/>
    <property type="evidence" value="ECO:0007669"/>
    <property type="project" value="TreeGrafter"/>
</dbReference>
<dbReference type="AlphaFoldDB" id="A0A0T5XCL4"/>
<evidence type="ECO:0000256" key="1">
    <source>
        <dbReference type="ARBA" id="ARBA00004651"/>
    </source>
</evidence>
<comment type="caution">
    <text evidence="9">The sequence shown here is derived from an EMBL/GenBank/DDBJ whole genome shotgun (WGS) entry which is preliminary data.</text>
</comment>
<evidence type="ECO:0000256" key="5">
    <source>
        <dbReference type="ARBA" id="ARBA00022692"/>
    </source>
</evidence>
<dbReference type="GO" id="GO:0022857">
    <property type="term" value="F:transmembrane transporter activity"/>
    <property type="evidence" value="ECO:0007669"/>
    <property type="project" value="InterPro"/>
</dbReference>
<dbReference type="PANTHER" id="PTHR30472">
    <property type="entry name" value="FERRIC ENTEROBACTIN TRANSPORT SYSTEM PERMEASE PROTEIN"/>
    <property type="match status" value="1"/>
</dbReference>
<feature type="transmembrane region" description="Helical" evidence="8">
    <location>
        <begin position="340"/>
        <end position="361"/>
    </location>
</feature>
<dbReference type="eggNOG" id="COG0609">
    <property type="taxonomic scope" value="Bacteria"/>
</dbReference>
<feature type="transmembrane region" description="Helical" evidence="8">
    <location>
        <begin position="275"/>
        <end position="302"/>
    </location>
</feature>
<feature type="transmembrane region" description="Helical" evidence="8">
    <location>
        <begin position="225"/>
        <end position="245"/>
    </location>
</feature>
<keyword evidence="10" id="KW-1185">Reference proteome</keyword>
<proteinExistence type="inferred from homology"/>
<reference evidence="10" key="1">
    <citation type="submission" date="2012-09" db="EMBL/GenBank/DDBJ databases">
        <authorList>
            <person name="Weinstock G."/>
            <person name="Sodergren E."/>
            <person name="Clifton S."/>
            <person name="Fulton L."/>
            <person name="Fulton B."/>
            <person name="Courtney L."/>
            <person name="Fronick C."/>
            <person name="Harrison M."/>
            <person name="Strong C."/>
            <person name="Farmer C."/>
            <person name="Delehaunty K."/>
            <person name="Markovic C."/>
            <person name="Hall O."/>
            <person name="Minx P."/>
            <person name="Tomlinson C."/>
            <person name="Mitreva M."/>
            <person name="Nelson J."/>
            <person name="Hou S."/>
            <person name="Wollam A."/>
            <person name="Pepin K.H."/>
            <person name="Johnson M."/>
            <person name="Bhonagiri V."/>
            <person name="Nash W.E."/>
            <person name="Suruliraj S."/>
            <person name="Warren W."/>
            <person name="Chinwalla A."/>
            <person name="Mardis E.R."/>
            <person name="Wilson R.K."/>
        </authorList>
    </citation>
    <scope>NUCLEOTIDE SEQUENCE [LARGE SCALE GENOMIC DNA]</scope>
    <source>
        <strain evidence="10">OS1</strain>
    </source>
</reference>
<dbReference type="Pfam" id="PF01032">
    <property type="entry name" value="FecCD"/>
    <property type="match status" value="1"/>
</dbReference>
<keyword evidence="5 8" id="KW-0812">Transmembrane</keyword>
<evidence type="ECO:0000313" key="9">
    <source>
        <dbReference type="EMBL" id="KRT35493.1"/>
    </source>
</evidence>
<dbReference type="GO" id="GO:0005886">
    <property type="term" value="C:plasma membrane"/>
    <property type="evidence" value="ECO:0007669"/>
    <property type="project" value="UniProtKB-SubCell"/>
</dbReference>
<dbReference type="InterPro" id="IPR037294">
    <property type="entry name" value="ABC_BtuC-like"/>
</dbReference>
<keyword evidence="7 8" id="KW-0472">Membrane</keyword>
<sequence length="368" mass="39151">MDYIIRNTHLIRGLAMSSRSTIEAYKAYTYRRKVMFFTLTLGLMAMVFVSLSVGSSQVNLSDAFAALLGRSDDVTSTILWRIRLPRIIGAVLAGWGLAMGGVAMQCILHNPLASPYTLGVSQGAAFGAAVALVILGLGPSGKNESFLAGLPWGVSMFAFLGAFASTWLILFLSQRRRLSPEAIVLSGVALSALATSGTMMIQYFASDIEVASIVFWTFGDVGRASWNELLLMVLSIVPASLFFLLNRWNMNALAAGDDVAKSLGVNAERLRKMSLIIAALIAAVAVATFGVIGFVGLVAPHITRRLVGGDHRHLLPQSCVVGALILLCADTAARSVMAPIVLPVGIVTSFMGAPLFLYLLMKGGYGKS</sequence>
<keyword evidence="6 8" id="KW-1133">Transmembrane helix</keyword>
<evidence type="ECO:0000256" key="3">
    <source>
        <dbReference type="ARBA" id="ARBA00022448"/>
    </source>
</evidence>
<keyword evidence="4" id="KW-1003">Cell membrane</keyword>
<dbReference type="EMBL" id="ACJX03000001">
    <property type="protein sequence ID" value="KRT35493.1"/>
    <property type="molecule type" value="Genomic_DNA"/>
</dbReference>
<accession>A0A0T5XCL4</accession>
<comment type="subcellular location">
    <subcellularLocation>
        <location evidence="1">Cell membrane</location>
        <topology evidence="1">Multi-pass membrane protein</topology>
    </subcellularLocation>
</comment>
<evidence type="ECO:0000256" key="7">
    <source>
        <dbReference type="ARBA" id="ARBA00023136"/>
    </source>
</evidence>
<feature type="transmembrane region" description="Helical" evidence="8">
    <location>
        <begin position="87"/>
        <end position="108"/>
    </location>
</feature>
<dbReference type="FunFam" id="1.10.3470.10:FF:000001">
    <property type="entry name" value="Vitamin B12 ABC transporter permease BtuC"/>
    <property type="match status" value="1"/>
</dbReference>
<comment type="similarity">
    <text evidence="2">Belongs to the binding-protein-dependent transport system permease family. FecCD subfamily.</text>
</comment>
<dbReference type="Proteomes" id="UP000005273">
    <property type="component" value="Unassembled WGS sequence"/>
</dbReference>
<evidence type="ECO:0000256" key="4">
    <source>
        <dbReference type="ARBA" id="ARBA00022475"/>
    </source>
</evidence>
<gene>
    <name evidence="9" type="ORF">HMPREF1705_02723</name>
</gene>
<dbReference type="CDD" id="cd06550">
    <property type="entry name" value="TM_ABC_iron-siderophores_like"/>
    <property type="match status" value="1"/>
</dbReference>
<evidence type="ECO:0000256" key="8">
    <source>
        <dbReference type="SAM" id="Phobius"/>
    </source>
</evidence>
<evidence type="ECO:0000256" key="6">
    <source>
        <dbReference type="ARBA" id="ARBA00022989"/>
    </source>
</evidence>
<protein>
    <submittedName>
        <fullName evidence="9">Iron chelate uptake ABC transporter, FeCT family, permease protein</fullName>
    </submittedName>
</protein>
<dbReference type="STRING" id="592015.HMPREF1705_02723"/>